<dbReference type="AlphaFoldDB" id="A0A0A9CVH4"/>
<reference evidence="2" key="1">
    <citation type="submission" date="2014-09" db="EMBL/GenBank/DDBJ databases">
        <authorList>
            <person name="Magalhaes I.L.F."/>
            <person name="Oliveira U."/>
            <person name="Santos F.R."/>
            <person name="Vidigal T.H.D.A."/>
            <person name="Brescovit A.D."/>
            <person name="Santos A.J."/>
        </authorList>
    </citation>
    <scope>NUCLEOTIDE SEQUENCE</scope>
    <source>
        <tissue evidence="2">Shoot tissue taken approximately 20 cm above the soil surface</tissue>
    </source>
</reference>
<dbReference type="EMBL" id="GBRH01222408">
    <property type="protein sequence ID" value="JAD75487.1"/>
    <property type="molecule type" value="Transcribed_RNA"/>
</dbReference>
<organism evidence="2">
    <name type="scientific">Arundo donax</name>
    <name type="common">Giant reed</name>
    <name type="synonym">Donax arundinaceus</name>
    <dbReference type="NCBI Taxonomy" id="35708"/>
    <lineage>
        <taxon>Eukaryota</taxon>
        <taxon>Viridiplantae</taxon>
        <taxon>Streptophyta</taxon>
        <taxon>Embryophyta</taxon>
        <taxon>Tracheophyta</taxon>
        <taxon>Spermatophyta</taxon>
        <taxon>Magnoliopsida</taxon>
        <taxon>Liliopsida</taxon>
        <taxon>Poales</taxon>
        <taxon>Poaceae</taxon>
        <taxon>PACMAD clade</taxon>
        <taxon>Arundinoideae</taxon>
        <taxon>Arundineae</taxon>
        <taxon>Arundo</taxon>
    </lineage>
</organism>
<protein>
    <submittedName>
        <fullName evidence="2">Uncharacterized protein</fullName>
    </submittedName>
</protein>
<proteinExistence type="predicted"/>
<reference evidence="2" key="2">
    <citation type="journal article" date="2015" name="Data Brief">
        <title>Shoot transcriptome of the giant reed, Arundo donax.</title>
        <authorList>
            <person name="Barrero R.A."/>
            <person name="Guerrero F.D."/>
            <person name="Moolhuijzen P."/>
            <person name="Goolsby J.A."/>
            <person name="Tidwell J."/>
            <person name="Bellgard S.E."/>
            <person name="Bellgard M.I."/>
        </authorList>
    </citation>
    <scope>NUCLEOTIDE SEQUENCE</scope>
    <source>
        <tissue evidence="2">Shoot tissue taken approximately 20 cm above the soil surface</tissue>
    </source>
</reference>
<evidence type="ECO:0000256" key="1">
    <source>
        <dbReference type="SAM" id="MobiDB-lite"/>
    </source>
</evidence>
<accession>A0A0A9CVH4</accession>
<evidence type="ECO:0000313" key="2">
    <source>
        <dbReference type="EMBL" id="JAD75487.1"/>
    </source>
</evidence>
<sequence>MLHIVDRIKGLIDRPKCIRLWNSSSCTKASSFGCLCIDDADNSIAELIKPRAKSGTSSSKSIGFILGFTSMSSAMFKREHKNCNISTMQGTPNGSIMALSCTTPDPPPTSSPELFKHT</sequence>
<name>A0A0A9CVH4_ARUDO</name>
<feature type="region of interest" description="Disordered" evidence="1">
    <location>
        <begin position="96"/>
        <end position="118"/>
    </location>
</feature>